<dbReference type="InterPro" id="IPR045851">
    <property type="entry name" value="AMP-bd_C_sf"/>
</dbReference>
<evidence type="ECO:0000259" key="2">
    <source>
        <dbReference type="Pfam" id="PF23024"/>
    </source>
</evidence>
<accession>A0ABN7RTF8</accession>
<feature type="compositionally biased region" description="Low complexity" evidence="1">
    <location>
        <begin position="102"/>
        <end position="117"/>
    </location>
</feature>
<evidence type="ECO:0000256" key="1">
    <source>
        <dbReference type="SAM" id="MobiDB-lite"/>
    </source>
</evidence>
<dbReference type="SUPFAM" id="SSF56801">
    <property type="entry name" value="Acetyl-CoA synthetase-like"/>
    <property type="match status" value="2"/>
</dbReference>
<feature type="region of interest" description="Disordered" evidence="1">
    <location>
        <begin position="51"/>
        <end position="117"/>
    </location>
</feature>
<dbReference type="InterPro" id="IPR042099">
    <property type="entry name" value="ANL_N_sf"/>
</dbReference>
<protein>
    <submittedName>
        <fullName evidence="3">Oidioi.mRNA.OKI2018_I69.PAR.g10972.t1.cds</fullName>
    </submittedName>
</protein>
<dbReference type="Proteomes" id="UP001158576">
    <property type="component" value="Chromosome PAR"/>
</dbReference>
<feature type="compositionally biased region" description="Acidic residues" evidence="1">
    <location>
        <begin position="51"/>
        <end position="61"/>
    </location>
</feature>
<dbReference type="Gene3D" id="3.30.300.30">
    <property type="match status" value="1"/>
</dbReference>
<proteinExistence type="predicted"/>
<keyword evidence="4" id="KW-1185">Reference proteome</keyword>
<dbReference type="EMBL" id="OU015568">
    <property type="protein sequence ID" value="CAG5085705.1"/>
    <property type="molecule type" value="Genomic_DNA"/>
</dbReference>
<organism evidence="3 4">
    <name type="scientific">Oikopleura dioica</name>
    <name type="common">Tunicate</name>
    <dbReference type="NCBI Taxonomy" id="34765"/>
    <lineage>
        <taxon>Eukaryota</taxon>
        <taxon>Metazoa</taxon>
        <taxon>Chordata</taxon>
        <taxon>Tunicata</taxon>
        <taxon>Appendicularia</taxon>
        <taxon>Copelata</taxon>
        <taxon>Oikopleuridae</taxon>
        <taxon>Oikopleura</taxon>
    </lineage>
</organism>
<name>A0ABN7RTF8_OIKDI</name>
<reference evidence="3 4" key="1">
    <citation type="submission" date="2021-04" db="EMBL/GenBank/DDBJ databases">
        <authorList>
            <person name="Bliznina A."/>
        </authorList>
    </citation>
    <scope>NUCLEOTIDE SEQUENCE [LARGE SCALE GENOMIC DNA]</scope>
</reference>
<dbReference type="Gene3D" id="3.40.50.12780">
    <property type="entry name" value="N-terminal domain of ligase-like"/>
    <property type="match status" value="2"/>
</dbReference>
<feature type="region of interest" description="Disordered" evidence="1">
    <location>
        <begin position="1"/>
        <end position="32"/>
    </location>
</feature>
<feature type="domain" description="AMP-binding enzyme C-terminal" evidence="2">
    <location>
        <begin position="1290"/>
        <end position="1393"/>
    </location>
</feature>
<dbReference type="PANTHER" id="PTHR22754:SF32">
    <property type="entry name" value="DISCO-INTERACTING PROTEIN 2"/>
    <property type="match status" value="1"/>
</dbReference>
<dbReference type="Pfam" id="PF23024">
    <property type="entry name" value="AMP-dom_DIP2-like"/>
    <property type="match status" value="1"/>
</dbReference>
<gene>
    <name evidence="3" type="ORF">OKIOD_LOCUS2530</name>
</gene>
<evidence type="ECO:0000313" key="3">
    <source>
        <dbReference type="EMBL" id="CAG5085705.1"/>
    </source>
</evidence>
<sequence length="1402" mass="153483">MTEDLVEPTPPPRSKSEKRKKGSKEILTSPTDAQQFIENLVNQSFPSVLLDDVETDDDDDCCSSNTSSTKKAPSSIDRSSKPDLVPENETMPNLAPSPLRNSPAPMSVSSSSVSPQKAVKPKIKSLLEAIRKPKELQLSDHYRDTICIRSPRRAPNLSATAPKVNNVLSGEALSSQASSQLIESILIGGGKITTWRAGGKIRCWSRMKFFNRIKAVARQIQESLQIAAGKTVALSFPHVDLDFVTAFFGCLMAGVNVISVAQPDHCTKGEMLQFKSLDVQCVFTTPLLAKNSGKKDEGKRFSLWNSIKVTVPSKTLPPAKWRVEPSRVSSGKLLMFRSSGGQITTITTTQESLSIQLGLMAQATGLSSSSRILSLESHSNQFLISGVLLPLFVGSELFILPPELAKQSPEVWCRIADRHGISDIFCRAREFSWASATDLAFTCDLANLKAINLIDGRHPTCLNYAVSACYKIRRRIAIEPEALFGIVWSDTAGFLGRIKSANPTNSGFSSTALLVDRLMLQSGLIELHLEPSPKCILFPGYLDISPELQLICAKMEKKDDEKKVVPCFDRDTGKIWVRSDALKEKHLANLPTLSDNVFNMSITGVPGTWVDTGLIGAQLDDKVFIISSAEEHFPVAAADIDANSNISILPIQWDLLATIITADKSAMIFRQRCHVYTVRIASSYKLVVSAELSSDSFSDEQISGLVDSVVDGLVQLHGISPYSISLHAPFSLPQNPDGTLDYSLIESKYSSGDLESIYCLSLPWRTLETSLPSSIAPGCVVGAAGMVCGAVISGTELSYASGRILQEKTGQMETLAQRLASRVKQNSDMPDEHPLIDVFGSKEFSKPFEKGTRPKGLRLTAPELHKMSTRISIILGKHEVAHGDLVLVAYNCPIRLLCAIYGCWYRGAVPVPVRAGSDHLGTFKVIAEESKASFAMVASKKLYAQVTEAIPHLHVVEIENPSKMDSMTNTSLARIPYCPPTLELQCLLDFTVTPVGSLVGRQFTWKNLLRLSQSLKDQTEVYPGRELDLAVDPMQGFGLFTLISLPVHSGCSLVWHKVAEIEKNLPEWIKNTIPHARDVFIGAAFAKKIQWVQQKSIATAKLTNVRSFNVVFQNVRPDADVLSRVSKLLETVGLSPRAVSCSTSLLPSPLISLRSGIARPLRTSCVDLTGLKNGRIKSSARGSKYCATLQEAGCILPGMEIVIADVMNQGQCGVGRLGEIWIRSDYICNTFVSSFGGDPYVPVETLQSMLCKKLEVGTAKGTWARTGMLGFLERCEDSKELSLYFIGNMNEHIQHRGFQFHPTDLEASLRRCNSSIINCCVCQVDGHMICLVETTKEVPHCPILASKITATLSDVHHVIISVVVLLRPSSIPMSTQGTPQRQRAAEMLLQDKFNPILMSYNC</sequence>
<dbReference type="PANTHER" id="PTHR22754">
    <property type="entry name" value="DISCO-INTERACTING PROTEIN 2 DIP2 -RELATED"/>
    <property type="match status" value="1"/>
</dbReference>
<evidence type="ECO:0000313" key="4">
    <source>
        <dbReference type="Proteomes" id="UP001158576"/>
    </source>
</evidence>
<dbReference type="InterPro" id="IPR025110">
    <property type="entry name" value="AMP-bd_C"/>
</dbReference>